<proteinExistence type="predicted"/>
<name>A0A6A5S8P0_9PLEO</name>
<evidence type="ECO:0000313" key="2">
    <source>
        <dbReference type="Proteomes" id="UP000800038"/>
    </source>
</evidence>
<evidence type="ECO:0000313" key="1">
    <source>
        <dbReference type="EMBL" id="KAF1936139.1"/>
    </source>
</evidence>
<reference evidence="1" key="1">
    <citation type="journal article" date="2020" name="Stud. Mycol.">
        <title>101 Dothideomycetes genomes: a test case for predicting lifestyles and emergence of pathogens.</title>
        <authorList>
            <person name="Haridas S."/>
            <person name="Albert R."/>
            <person name="Binder M."/>
            <person name="Bloem J."/>
            <person name="Labutti K."/>
            <person name="Salamov A."/>
            <person name="Andreopoulos B."/>
            <person name="Baker S."/>
            <person name="Barry K."/>
            <person name="Bills G."/>
            <person name="Bluhm B."/>
            <person name="Cannon C."/>
            <person name="Castanera R."/>
            <person name="Culley D."/>
            <person name="Daum C."/>
            <person name="Ezra D."/>
            <person name="Gonzalez J."/>
            <person name="Henrissat B."/>
            <person name="Kuo A."/>
            <person name="Liang C."/>
            <person name="Lipzen A."/>
            <person name="Lutzoni F."/>
            <person name="Magnuson J."/>
            <person name="Mondo S."/>
            <person name="Nolan M."/>
            <person name="Ohm R."/>
            <person name="Pangilinan J."/>
            <person name="Park H.-J."/>
            <person name="Ramirez L."/>
            <person name="Alfaro M."/>
            <person name="Sun H."/>
            <person name="Tritt A."/>
            <person name="Yoshinaga Y."/>
            <person name="Zwiers L.-H."/>
            <person name="Turgeon B."/>
            <person name="Goodwin S."/>
            <person name="Spatafora J."/>
            <person name="Crous P."/>
            <person name="Grigoriev I."/>
        </authorList>
    </citation>
    <scope>NUCLEOTIDE SEQUENCE</scope>
    <source>
        <strain evidence="1">CBS 161.51</strain>
    </source>
</reference>
<organism evidence="1 2">
    <name type="scientific">Clathrospora elynae</name>
    <dbReference type="NCBI Taxonomy" id="706981"/>
    <lineage>
        <taxon>Eukaryota</taxon>
        <taxon>Fungi</taxon>
        <taxon>Dikarya</taxon>
        <taxon>Ascomycota</taxon>
        <taxon>Pezizomycotina</taxon>
        <taxon>Dothideomycetes</taxon>
        <taxon>Pleosporomycetidae</taxon>
        <taxon>Pleosporales</taxon>
        <taxon>Diademaceae</taxon>
        <taxon>Clathrospora</taxon>
    </lineage>
</organism>
<protein>
    <submittedName>
        <fullName evidence="1">Uncharacterized protein</fullName>
    </submittedName>
</protein>
<dbReference type="EMBL" id="ML976208">
    <property type="protein sequence ID" value="KAF1936139.1"/>
    <property type="molecule type" value="Genomic_DNA"/>
</dbReference>
<dbReference type="Proteomes" id="UP000800038">
    <property type="component" value="Unassembled WGS sequence"/>
</dbReference>
<sequence length="79" mass="9069">MAFWNLERRKVRAAISRRNRQAVGLAHNRHTNLLPVCAKAMYSHERASLATICFITVLVAGRYDKTSSETEEADEEDEY</sequence>
<dbReference type="AlphaFoldDB" id="A0A6A5S8P0"/>
<keyword evidence="2" id="KW-1185">Reference proteome</keyword>
<gene>
    <name evidence="1" type="ORF">EJ02DRAFT_101247</name>
</gene>
<accession>A0A6A5S8P0</accession>